<reference evidence="1 2" key="1">
    <citation type="journal article" date="2008" name="Science">
        <title>The Physcomitrella genome reveals evolutionary insights into the conquest of land by plants.</title>
        <authorList>
            <person name="Rensing S."/>
            <person name="Lang D."/>
            <person name="Zimmer A."/>
            <person name="Terry A."/>
            <person name="Salamov A."/>
            <person name="Shapiro H."/>
            <person name="Nishiyama T."/>
            <person name="Perroud P.-F."/>
            <person name="Lindquist E."/>
            <person name="Kamisugi Y."/>
            <person name="Tanahashi T."/>
            <person name="Sakakibara K."/>
            <person name="Fujita T."/>
            <person name="Oishi K."/>
            <person name="Shin-I T."/>
            <person name="Kuroki Y."/>
            <person name="Toyoda A."/>
            <person name="Suzuki Y."/>
            <person name="Hashimoto A."/>
            <person name="Yamaguchi K."/>
            <person name="Sugano A."/>
            <person name="Kohara Y."/>
            <person name="Fujiyama A."/>
            <person name="Anterola A."/>
            <person name="Aoki S."/>
            <person name="Ashton N."/>
            <person name="Barbazuk W.B."/>
            <person name="Barker E."/>
            <person name="Bennetzen J."/>
            <person name="Bezanilla M."/>
            <person name="Blankenship R."/>
            <person name="Cho S.H."/>
            <person name="Dutcher S."/>
            <person name="Estelle M."/>
            <person name="Fawcett J.A."/>
            <person name="Gundlach H."/>
            <person name="Hanada K."/>
            <person name="Heyl A."/>
            <person name="Hicks K.A."/>
            <person name="Hugh J."/>
            <person name="Lohr M."/>
            <person name="Mayer K."/>
            <person name="Melkozernov A."/>
            <person name="Murata T."/>
            <person name="Nelson D."/>
            <person name="Pils B."/>
            <person name="Prigge M."/>
            <person name="Reiss B."/>
            <person name="Renner T."/>
            <person name="Rombauts S."/>
            <person name="Rushton P."/>
            <person name="Sanderfoot A."/>
            <person name="Schween G."/>
            <person name="Shiu S.-H."/>
            <person name="Stueber K."/>
            <person name="Theodoulou F.L."/>
            <person name="Tu H."/>
            <person name="Van de Peer Y."/>
            <person name="Verrier P.J."/>
            <person name="Waters E."/>
            <person name="Wood A."/>
            <person name="Yang L."/>
            <person name="Cove D."/>
            <person name="Cuming A."/>
            <person name="Hasebe M."/>
            <person name="Lucas S."/>
            <person name="Mishler D.B."/>
            <person name="Reski R."/>
            <person name="Grigoriev I."/>
            <person name="Quatrano R.S."/>
            <person name="Boore J.L."/>
        </authorList>
    </citation>
    <scope>NUCLEOTIDE SEQUENCE [LARGE SCALE GENOMIC DNA]</scope>
    <source>
        <strain evidence="1 2">cv. Gransden 2004</strain>
    </source>
</reference>
<dbReference type="InParanoid" id="A0A7I4BGU3"/>
<accession>A0A7I4BGU3</accession>
<protein>
    <submittedName>
        <fullName evidence="1">Uncharacterized protein</fullName>
    </submittedName>
</protein>
<reference evidence="1" key="3">
    <citation type="submission" date="2020-12" db="UniProtKB">
        <authorList>
            <consortium name="EnsemblPlants"/>
        </authorList>
    </citation>
    <scope>IDENTIFICATION</scope>
</reference>
<dbReference type="EnsemblPlants" id="Pp3c18_12200V3.1">
    <property type="protein sequence ID" value="Pp3c18_12200V3.1"/>
    <property type="gene ID" value="Pp3c18_12200"/>
</dbReference>
<proteinExistence type="predicted"/>
<dbReference type="Proteomes" id="UP000006727">
    <property type="component" value="Chromosome 18"/>
</dbReference>
<keyword evidence="2" id="KW-1185">Reference proteome</keyword>
<dbReference type="EMBL" id="ABEU02000018">
    <property type="status" value="NOT_ANNOTATED_CDS"/>
    <property type="molecule type" value="Genomic_DNA"/>
</dbReference>
<reference evidence="1 2" key="2">
    <citation type="journal article" date="2018" name="Plant J.">
        <title>The Physcomitrella patens chromosome-scale assembly reveals moss genome structure and evolution.</title>
        <authorList>
            <person name="Lang D."/>
            <person name="Ullrich K.K."/>
            <person name="Murat F."/>
            <person name="Fuchs J."/>
            <person name="Jenkins J."/>
            <person name="Haas F.B."/>
            <person name="Piednoel M."/>
            <person name="Gundlach H."/>
            <person name="Van Bel M."/>
            <person name="Meyberg R."/>
            <person name="Vives C."/>
            <person name="Morata J."/>
            <person name="Symeonidi A."/>
            <person name="Hiss M."/>
            <person name="Muchero W."/>
            <person name="Kamisugi Y."/>
            <person name="Saleh O."/>
            <person name="Blanc G."/>
            <person name="Decker E.L."/>
            <person name="van Gessel N."/>
            <person name="Grimwood J."/>
            <person name="Hayes R.D."/>
            <person name="Graham S.W."/>
            <person name="Gunter L.E."/>
            <person name="McDaniel S.F."/>
            <person name="Hoernstein S.N.W."/>
            <person name="Larsson A."/>
            <person name="Li F.W."/>
            <person name="Perroud P.F."/>
            <person name="Phillips J."/>
            <person name="Ranjan P."/>
            <person name="Rokshar D.S."/>
            <person name="Rothfels C.J."/>
            <person name="Schneider L."/>
            <person name="Shu S."/>
            <person name="Stevenson D.W."/>
            <person name="Thummler F."/>
            <person name="Tillich M."/>
            <person name="Villarreal Aguilar J.C."/>
            <person name="Widiez T."/>
            <person name="Wong G.K."/>
            <person name="Wymore A."/>
            <person name="Zhang Y."/>
            <person name="Zimmer A.D."/>
            <person name="Quatrano R.S."/>
            <person name="Mayer K.F.X."/>
            <person name="Goodstein D."/>
            <person name="Casacuberta J.M."/>
            <person name="Vandepoele K."/>
            <person name="Reski R."/>
            <person name="Cuming A.C."/>
            <person name="Tuskan G.A."/>
            <person name="Maumus F."/>
            <person name="Salse J."/>
            <person name="Schmutz J."/>
            <person name="Rensing S.A."/>
        </authorList>
    </citation>
    <scope>NUCLEOTIDE SEQUENCE [LARGE SCALE GENOMIC DNA]</scope>
    <source>
        <strain evidence="1 2">cv. Gransden 2004</strain>
    </source>
</reference>
<name>A0A7I4BGU3_PHYPA</name>
<dbReference type="Gramene" id="Pp3c18_12200V3.1">
    <property type="protein sequence ID" value="Pp3c18_12200V3.1"/>
    <property type="gene ID" value="Pp3c18_12200"/>
</dbReference>
<evidence type="ECO:0000313" key="2">
    <source>
        <dbReference type="Proteomes" id="UP000006727"/>
    </source>
</evidence>
<sequence>MNVESSATFTIRNIASQERMCNVPNYPTITITPFLLHPRHCCWKDLSDNRRVSFTKNYNRLSRRSKTSTNKPIPRQGMQMRTIDGSWSGLAKPAFKYIDPESSTAGSIAAKPARRPFPSSFETLNQRSRKLSDIASPRHGVGLPMRSIELPLLPSATLQASFITLAALLPPPPPLFPSSLSAVGATTSNSDQFRGGHHNRFVDGTHRAVHSFIFHCLSLNHKGACEHFVIRASVNCGRLPFLCCCYVARLFECLSRDYVSSVLSFKGIRAHHCFFGAGEEYFERLCLVGDFYFLL</sequence>
<dbReference type="AlphaFoldDB" id="A0A7I4BGU3"/>
<evidence type="ECO:0000313" key="1">
    <source>
        <dbReference type="EnsemblPlants" id="Pp3c18_12200V3.1"/>
    </source>
</evidence>
<organism evidence="1 2">
    <name type="scientific">Physcomitrium patens</name>
    <name type="common">Spreading-leaved earth moss</name>
    <name type="synonym">Physcomitrella patens</name>
    <dbReference type="NCBI Taxonomy" id="3218"/>
    <lineage>
        <taxon>Eukaryota</taxon>
        <taxon>Viridiplantae</taxon>
        <taxon>Streptophyta</taxon>
        <taxon>Embryophyta</taxon>
        <taxon>Bryophyta</taxon>
        <taxon>Bryophytina</taxon>
        <taxon>Bryopsida</taxon>
        <taxon>Funariidae</taxon>
        <taxon>Funariales</taxon>
        <taxon>Funariaceae</taxon>
        <taxon>Physcomitrium</taxon>
    </lineage>
</organism>